<dbReference type="SUPFAM" id="SSF51445">
    <property type="entry name" value="(Trans)glycosidases"/>
    <property type="match status" value="1"/>
</dbReference>
<gene>
    <name evidence="3" type="ORF">SAPIS_v1c02070</name>
</gene>
<dbReference type="eggNOG" id="COG3589">
    <property type="taxonomic scope" value="Bacteria"/>
</dbReference>
<dbReference type="HOGENOM" id="CLU_065324_1_0_14"/>
<dbReference type="InterPro" id="IPR013785">
    <property type="entry name" value="Aldolase_TIM"/>
</dbReference>
<evidence type="ECO:0000259" key="2">
    <source>
        <dbReference type="Pfam" id="PF19200"/>
    </source>
</evidence>
<dbReference type="KEGG" id="sapi:SAPIS_v1c02070"/>
<dbReference type="InterPro" id="IPR017853">
    <property type="entry name" value="GH"/>
</dbReference>
<dbReference type="PANTHER" id="PTHR38435:SF1">
    <property type="entry name" value="DUF871 DOMAIN-CONTAINING PROTEIN"/>
    <property type="match status" value="1"/>
</dbReference>
<proteinExistence type="predicted"/>
<dbReference type="InterPro" id="IPR008589">
    <property type="entry name" value="MupG"/>
</dbReference>
<dbReference type="Gene3D" id="2.40.100.10">
    <property type="entry name" value="Cyclophilin-like"/>
    <property type="match status" value="1"/>
</dbReference>
<dbReference type="AlphaFoldDB" id="V5RHY0"/>
<sequence length="368" mass="43253">MKRRLGISIYPEQSSFEEDKQYLERAKEYGFEVLFTSVLHFANDEEFNNKAQKVLRSLKYAKSLGFYTILDVEYKSMRLLNLQMDNLGKCKQYGIDCLRLDSPSLPFEIATVTHNNEHIDIQLNMSNNDHLIDNVLDFQPVKSRISGCHNFYPMRFTGLPFEFFKKANKKFLKHGLETAAFVGSHFGKMTTAFDCKELPTLEEQRDLSIKEQAKILFYSNQIDTVLIGNAYASEEELKELSSLERYEITFDLKILTNISEVEKGVLNFEHFRRGDINEYFIRSTFSRVKYKDSSIEPNNLNKLYTYGDVVIVNNNDKKYKGELHIILKDNLEDTENKYNYIGRIKESEFRLFDFIKPWSHFRFSSEEL</sequence>
<dbReference type="Pfam" id="PF05913">
    <property type="entry name" value="MupG_C"/>
    <property type="match status" value="1"/>
</dbReference>
<feature type="domain" description="6-phospho-N-acetylmuramidase N-terminal" evidence="2">
    <location>
        <begin position="5"/>
        <end position="241"/>
    </location>
</feature>
<dbReference type="RefSeq" id="WP_023788987.1">
    <property type="nucleotide sequence ID" value="NC_022998.1"/>
</dbReference>
<name>V5RHY0_SPIAP</name>
<organism evidence="3 4">
    <name type="scientific">Spiroplasma apis B31</name>
    <dbReference type="NCBI Taxonomy" id="1276258"/>
    <lineage>
        <taxon>Bacteria</taxon>
        <taxon>Bacillati</taxon>
        <taxon>Mycoplasmatota</taxon>
        <taxon>Mollicutes</taxon>
        <taxon>Entomoplasmatales</taxon>
        <taxon>Spiroplasmataceae</taxon>
        <taxon>Spiroplasma</taxon>
    </lineage>
</organism>
<dbReference type="PANTHER" id="PTHR38435">
    <property type="match status" value="1"/>
</dbReference>
<feature type="domain" description="6-phospho-N-acetylmuramidase C-terminal" evidence="1">
    <location>
        <begin position="248"/>
        <end position="363"/>
    </location>
</feature>
<dbReference type="SUPFAM" id="SSF50891">
    <property type="entry name" value="Cyclophilin-like"/>
    <property type="match status" value="1"/>
</dbReference>
<dbReference type="EMBL" id="CP006682">
    <property type="protein sequence ID" value="AHB36053.1"/>
    <property type="molecule type" value="Genomic_DNA"/>
</dbReference>
<dbReference type="InterPro" id="IPR029000">
    <property type="entry name" value="Cyclophilin-like_dom_sf"/>
</dbReference>
<protein>
    <recommendedName>
        <fullName evidence="5">Outer surface protein</fullName>
    </recommendedName>
</protein>
<dbReference type="PATRIC" id="fig|1276258.3.peg.201"/>
<reference evidence="3 4" key="1">
    <citation type="journal article" date="2014" name="Genome Announc.">
        <title>Complete Genome Sequence of Spiroplasma apis B31T (ATCC 33834), a Bacterium Associated with May Disease of Honeybees (Apis mellifera).</title>
        <authorList>
            <person name="Ku C."/>
            <person name="Lo W.S."/>
            <person name="Chen L.L."/>
            <person name="Kuo C.H."/>
        </authorList>
    </citation>
    <scope>NUCLEOTIDE SEQUENCE [LARGE SCALE GENOMIC DNA]</scope>
    <source>
        <strain evidence="3">B31</strain>
    </source>
</reference>
<evidence type="ECO:0008006" key="5">
    <source>
        <dbReference type="Google" id="ProtNLM"/>
    </source>
</evidence>
<evidence type="ECO:0000313" key="4">
    <source>
        <dbReference type="Proteomes" id="UP000018550"/>
    </source>
</evidence>
<evidence type="ECO:0000259" key="1">
    <source>
        <dbReference type="Pfam" id="PF05913"/>
    </source>
</evidence>
<keyword evidence="4" id="KW-1185">Reference proteome</keyword>
<evidence type="ECO:0000313" key="3">
    <source>
        <dbReference type="EMBL" id="AHB36053.1"/>
    </source>
</evidence>
<dbReference type="Proteomes" id="UP000018550">
    <property type="component" value="Chromosome"/>
</dbReference>
<dbReference type="InterPro" id="IPR043894">
    <property type="entry name" value="MupG_C"/>
</dbReference>
<dbReference type="InterPro" id="IPR043797">
    <property type="entry name" value="MupG_N"/>
</dbReference>
<dbReference type="OrthoDB" id="5809921at2"/>
<dbReference type="Pfam" id="PF19200">
    <property type="entry name" value="MupG_N"/>
    <property type="match status" value="1"/>
</dbReference>
<dbReference type="STRING" id="1276258.SAPIS_v1c02070"/>
<accession>V5RHY0</accession>
<dbReference type="Gene3D" id="3.20.20.70">
    <property type="entry name" value="Aldolase class I"/>
    <property type="match status" value="1"/>
</dbReference>